<feature type="transmembrane region" description="Helical" evidence="10">
    <location>
        <begin position="135"/>
        <end position="155"/>
    </location>
</feature>
<feature type="transmembrane region" description="Helical" evidence="10">
    <location>
        <begin position="404"/>
        <end position="425"/>
    </location>
</feature>
<comment type="subcellular location">
    <subcellularLocation>
        <location evidence="2 10">Cell membrane</location>
        <topology evidence="2 10">Multi-pass membrane protein</topology>
    </subcellularLocation>
</comment>
<dbReference type="AlphaFoldDB" id="A0A151GFL1"/>
<keyword evidence="9" id="KW-0325">Glycoprotein</keyword>
<proteinExistence type="inferred from homology"/>
<feature type="transmembrane region" description="Helical" evidence="10">
    <location>
        <begin position="601"/>
        <end position="624"/>
    </location>
</feature>
<keyword evidence="8 10" id="KW-0472">Membrane</keyword>
<evidence type="ECO:0000313" key="11">
    <source>
        <dbReference type="EMBL" id="KYK55890.1"/>
    </source>
</evidence>
<evidence type="ECO:0000256" key="1">
    <source>
        <dbReference type="ARBA" id="ARBA00002512"/>
    </source>
</evidence>
<dbReference type="GO" id="GO:0032220">
    <property type="term" value="P:plasma membrane fusion involved in cytogamy"/>
    <property type="evidence" value="ECO:0007669"/>
    <property type="project" value="TreeGrafter"/>
</dbReference>
<sequence length="639" mass="69315">MPCPDVPASLEPDSSGMCEKPVAHQARIDTAPSVTPYLNLPSRLSQVWINRWTVLLLLVLVRVLLLIGQLDDNVDDARAKALSACTKVEDIGSSMASMPHYLSRGVNELAAAGIEQAVHAMVKGLDLVMQGVQGIILFYINFLTATYVCLITAIVHGSLEAVASVTEDAAKALNKVIDGAAGEIKDISSGLETAVKKIAGGIQKSIIGQFTPELPKIDFSKPLDTLRSFHLNADDFAKDVRQLSKDLPDFDGVQNLTKQAIAIPFDIARSALGQSMGTYKFDRDAFPLAQKRKLTFCSDNDRLNGFFLSLSRLLHKARIAFAVPLCTFAFAAMIPMAWFEVRRWRRQQQHAKLISQGQYDPMDVVYIVSRPTTATCGIKISSRLGERRRVLSRWCVAYATSTPAIFVLSLAMAGFFSCLCQVILLKAVQKEVPALASQIGGFADEVIASLDKVSSEWAAGANGVVKRVNDDVNNEVLAYVTNATDAVNRTLNVFLDGMEKGLETAFNGTILLGPVKSVLRCVIGIKIESVQKGLTWVHDHAHVDFPLFANSTFSLGAKDSISGDSGLHTFLASPSSVTTNEVTGAVDRVTDWLRNNLVKEALLSTGILLVYVIVVLVGLTRTLIRLAVPDSSRARGGNR</sequence>
<gene>
    <name evidence="11" type="ORF">DCS_07855</name>
</gene>
<evidence type="ECO:0000256" key="2">
    <source>
        <dbReference type="ARBA" id="ARBA00004651"/>
    </source>
</evidence>
<name>A0A151GFL1_DRECN</name>
<evidence type="ECO:0000256" key="5">
    <source>
        <dbReference type="ARBA" id="ARBA00022692"/>
    </source>
</evidence>
<comment type="function">
    <text evidence="1 10">Involved in cell fusion during mating by stabilizing the plasma membrane fusion event.</text>
</comment>
<evidence type="ECO:0000256" key="7">
    <source>
        <dbReference type="ARBA" id="ARBA00022989"/>
    </source>
</evidence>
<evidence type="ECO:0000256" key="4">
    <source>
        <dbReference type="ARBA" id="ARBA00022475"/>
    </source>
</evidence>
<keyword evidence="7 10" id="KW-1133">Transmembrane helix</keyword>
<evidence type="ECO:0000256" key="3">
    <source>
        <dbReference type="ARBA" id="ARBA00010780"/>
    </source>
</evidence>
<organism evidence="11 12">
    <name type="scientific">Drechmeria coniospora</name>
    <name type="common">Nematophagous fungus</name>
    <name type="synonym">Meria coniospora</name>
    <dbReference type="NCBI Taxonomy" id="98403"/>
    <lineage>
        <taxon>Eukaryota</taxon>
        <taxon>Fungi</taxon>
        <taxon>Dikarya</taxon>
        <taxon>Ascomycota</taxon>
        <taxon>Pezizomycotina</taxon>
        <taxon>Sordariomycetes</taxon>
        <taxon>Hypocreomycetidae</taxon>
        <taxon>Hypocreales</taxon>
        <taxon>Ophiocordycipitaceae</taxon>
        <taxon>Drechmeria</taxon>
    </lineage>
</organism>
<dbReference type="RefSeq" id="XP_040655242.1">
    <property type="nucleotide sequence ID" value="XM_040805138.1"/>
</dbReference>
<dbReference type="PANTHER" id="PTHR31030">
    <property type="entry name" value="PLASMA MEMBRANE FUSION PROTEIN PRM1"/>
    <property type="match status" value="1"/>
</dbReference>
<keyword evidence="4 10" id="KW-1003">Cell membrane</keyword>
<dbReference type="FunCoup" id="A0A151GFL1">
    <property type="interactions" value="14"/>
</dbReference>
<feature type="transmembrane region" description="Helical" evidence="10">
    <location>
        <begin position="52"/>
        <end position="70"/>
    </location>
</feature>
<protein>
    <recommendedName>
        <fullName evidence="10">Plasma membrane fusion protein PRM1</fullName>
    </recommendedName>
</protein>
<comment type="caution">
    <text evidence="11">The sequence shown here is derived from an EMBL/GenBank/DDBJ whole genome shotgun (WGS) entry which is preliminary data.</text>
</comment>
<dbReference type="InterPro" id="IPR026777">
    <property type="entry name" value="PRM1"/>
</dbReference>
<dbReference type="EMBL" id="LAYC01000003">
    <property type="protein sequence ID" value="KYK55890.1"/>
    <property type="molecule type" value="Genomic_DNA"/>
</dbReference>
<evidence type="ECO:0000256" key="6">
    <source>
        <dbReference type="ARBA" id="ARBA00022971"/>
    </source>
</evidence>
<keyword evidence="6 10" id="KW-0184">Conjugation</keyword>
<evidence type="ECO:0000313" key="12">
    <source>
        <dbReference type="Proteomes" id="UP000076580"/>
    </source>
</evidence>
<reference evidence="11 12" key="1">
    <citation type="journal article" date="2016" name="Sci. Rep.">
        <title>Insights into Adaptations to a Near-Obligate Nematode Endoparasitic Lifestyle from the Finished Genome of Drechmeria coniospora.</title>
        <authorList>
            <person name="Zhang L."/>
            <person name="Zhou Z."/>
            <person name="Guo Q."/>
            <person name="Fokkens L."/>
            <person name="Miskei M."/>
            <person name="Pocsi I."/>
            <person name="Zhang W."/>
            <person name="Chen M."/>
            <person name="Wang L."/>
            <person name="Sun Y."/>
            <person name="Donzelli B.G."/>
            <person name="Gibson D.M."/>
            <person name="Nelson D.R."/>
            <person name="Luo J.G."/>
            <person name="Rep M."/>
            <person name="Liu H."/>
            <person name="Yang S."/>
            <person name="Wang J."/>
            <person name="Krasnoff S.B."/>
            <person name="Xu Y."/>
            <person name="Molnar I."/>
            <person name="Lin M."/>
        </authorList>
    </citation>
    <scope>NUCLEOTIDE SEQUENCE [LARGE SCALE GENOMIC DNA]</scope>
    <source>
        <strain evidence="11 12">ARSEF 6962</strain>
    </source>
</reference>
<comment type="similarity">
    <text evidence="3 10">Belongs to the PRM1 family.</text>
</comment>
<dbReference type="InParanoid" id="A0A151GFL1"/>
<dbReference type="GeneID" id="63720498"/>
<keyword evidence="12" id="KW-1185">Reference proteome</keyword>
<keyword evidence="5 10" id="KW-0812">Transmembrane</keyword>
<dbReference type="Proteomes" id="UP000076580">
    <property type="component" value="Chromosome 03"/>
</dbReference>
<evidence type="ECO:0000256" key="9">
    <source>
        <dbReference type="ARBA" id="ARBA00023180"/>
    </source>
</evidence>
<feature type="transmembrane region" description="Helical" evidence="10">
    <location>
        <begin position="319"/>
        <end position="339"/>
    </location>
</feature>
<accession>A0A151GFL1</accession>
<dbReference type="STRING" id="98403.A0A151GFL1"/>
<evidence type="ECO:0000256" key="8">
    <source>
        <dbReference type="ARBA" id="ARBA00023136"/>
    </source>
</evidence>
<dbReference type="PANTHER" id="PTHR31030:SF1">
    <property type="entry name" value="PLASMA MEMBRANE FUSION PROTEIN PRM1"/>
    <property type="match status" value="1"/>
</dbReference>
<dbReference type="GO" id="GO:0043332">
    <property type="term" value="C:mating projection tip"/>
    <property type="evidence" value="ECO:0007669"/>
    <property type="project" value="UniProtKB-UniRule"/>
</dbReference>
<dbReference type="GO" id="GO:0005886">
    <property type="term" value="C:plasma membrane"/>
    <property type="evidence" value="ECO:0007669"/>
    <property type="project" value="UniProtKB-SubCell"/>
</dbReference>
<evidence type="ECO:0000256" key="10">
    <source>
        <dbReference type="RuleBase" id="RU366035"/>
    </source>
</evidence>